<feature type="region of interest" description="Disordered" evidence="2">
    <location>
        <begin position="1439"/>
        <end position="1458"/>
    </location>
</feature>
<dbReference type="GeneTree" id="ENSGT00940000155128"/>
<reference evidence="4" key="1">
    <citation type="submission" date="2025-08" db="UniProtKB">
        <authorList>
            <consortium name="Ensembl"/>
        </authorList>
    </citation>
    <scope>IDENTIFICATION</scope>
</reference>
<dbReference type="InterPro" id="IPR042201">
    <property type="entry name" value="FH2_Formin_sf"/>
</dbReference>
<feature type="domain" description="FH2" evidence="3">
    <location>
        <begin position="52"/>
        <end position="447"/>
    </location>
</feature>
<keyword evidence="5" id="KW-1185">Reference proteome</keyword>
<feature type="compositionally biased region" description="Polar residues" evidence="2">
    <location>
        <begin position="1274"/>
        <end position="1287"/>
    </location>
</feature>
<feature type="region of interest" description="Disordered" evidence="2">
    <location>
        <begin position="778"/>
        <end position="875"/>
    </location>
</feature>
<feature type="region of interest" description="Disordered" evidence="2">
    <location>
        <begin position="603"/>
        <end position="633"/>
    </location>
</feature>
<dbReference type="SUPFAM" id="SSF101447">
    <property type="entry name" value="Formin homology 2 domain (FH2 domain)"/>
    <property type="match status" value="1"/>
</dbReference>
<feature type="region of interest" description="Disordered" evidence="2">
    <location>
        <begin position="1115"/>
        <end position="1292"/>
    </location>
</feature>
<dbReference type="SMART" id="SM00498">
    <property type="entry name" value="FH2"/>
    <property type="match status" value="1"/>
</dbReference>
<feature type="region of interest" description="Disordered" evidence="2">
    <location>
        <begin position="705"/>
        <end position="738"/>
    </location>
</feature>
<feature type="compositionally biased region" description="Polar residues" evidence="2">
    <location>
        <begin position="859"/>
        <end position="875"/>
    </location>
</feature>
<feature type="compositionally biased region" description="Basic and acidic residues" evidence="2">
    <location>
        <begin position="1005"/>
        <end position="1024"/>
    </location>
</feature>
<dbReference type="Proteomes" id="UP000694569">
    <property type="component" value="Unplaced"/>
</dbReference>
<feature type="compositionally biased region" description="Polar residues" evidence="2">
    <location>
        <begin position="1439"/>
        <end position="1451"/>
    </location>
</feature>
<feature type="compositionally biased region" description="Polar residues" evidence="2">
    <location>
        <begin position="1025"/>
        <end position="1053"/>
    </location>
</feature>
<feature type="compositionally biased region" description="Polar residues" evidence="2">
    <location>
        <begin position="807"/>
        <end position="830"/>
    </location>
</feature>
<proteinExistence type="predicted"/>
<evidence type="ECO:0000256" key="2">
    <source>
        <dbReference type="SAM" id="MobiDB-lite"/>
    </source>
</evidence>
<keyword evidence="1" id="KW-0175">Coiled coil</keyword>
<dbReference type="PANTHER" id="PTHR46345">
    <property type="entry name" value="INVERTED FORMIN-2"/>
    <property type="match status" value="1"/>
</dbReference>
<dbReference type="Pfam" id="PF02181">
    <property type="entry name" value="FH2"/>
    <property type="match status" value="1"/>
</dbReference>
<evidence type="ECO:0000313" key="4">
    <source>
        <dbReference type="Ensembl" id="ENSLLEP00000037652.1"/>
    </source>
</evidence>
<evidence type="ECO:0000313" key="5">
    <source>
        <dbReference type="Proteomes" id="UP000694569"/>
    </source>
</evidence>
<feature type="compositionally biased region" description="Polar residues" evidence="2">
    <location>
        <begin position="788"/>
        <end position="797"/>
    </location>
</feature>
<feature type="compositionally biased region" description="Basic and acidic residues" evidence="2">
    <location>
        <begin position="1188"/>
        <end position="1208"/>
    </location>
</feature>
<organism evidence="4 5">
    <name type="scientific">Leptobrachium leishanense</name>
    <name type="common">Leishan spiny toad</name>
    <dbReference type="NCBI Taxonomy" id="445787"/>
    <lineage>
        <taxon>Eukaryota</taxon>
        <taxon>Metazoa</taxon>
        <taxon>Chordata</taxon>
        <taxon>Craniata</taxon>
        <taxon>Vertebrata</taxon>
        <taxon>Euteleostomi</taxon>
        <taxon>Amphibia</taxon>
        <taxon>Batrachia</taxon>
        <taxon>Anura</taxon>
        <taxon>Pelobatoidea</taxon>
        <taxon>Megophryidae</taxon>
        <taxon>Leptobrachium</taxon>
    </lineage>
</organism>
<reference evidence="4" key="2">
    <citation type="submission" date="2025-09" db="UniProtKB">
        <authorList>
            <consortium name="Ensembl"/>
        </authorList>
    </citation>
    <scope>IDENTIFICATION</scope>
</reference>
<dbReference type="Gene3D" id="1.20.58.2220">
    <property type="entry name" value="Formin, FH2 domain"/>
    <property type="match status" value="1"/>
</dbReference>
<protein>
    <recommendedName>
        <fullName evidence="3">FH2 domain-containing protein</fullName>
    </recommendedName>
</protein>
<sequence length="1458" mass="162857">MLINMSMGMKDANLHSASSIHINGSPSAEIPLPPPPPPPNLKCTESPGSPFPKFEPKRRSRLRNFNWEAIPLEKVMGRPSLWSSESFQGELQIDTTRMEELFGKQEEDIQRRSPRTRRSMSVGDGQMTKVFLLDSRRSMNIGIFLKQFKRSAAEIVEDIRRGNGDAYSTERLSELLKHLPEREEVNRLKSFQGDRERLNEADLFVLLLLELPSSTLRLEALIFKKDFHAVVLSLLSTARELKGAAEELVQCTELHYILRLILKAGNFMNAGGYAGNAAGFRVSSLLKLADTKANKPGMNLLHFVVMEVQKKDARFLSFADHLKHVSISSRLSEDGLLQEFCKLQSRVTTMRQTLRNPEQQEIREQMDEFLEYAEDKLREVQREIEALQNSRQLLVDFLCEDEETFHLEECCKVFSCFCQRFQLAIKENKIRELEEQRQQQWEKKRLEKRHSMATCSSLDGFQEQDELELTLVRNLRNARRTSSFRLCRMRSLGSNWPSPVMTHKSHSGKIQDFCDQQNAHQMREVSERVLRKQMGHSAYNDFCKSSIVTVQTMAARNLKTANQSPVQNDPLVLDQVPKQNESEISRQLPVFKVTYNQCGPLSLEHEKDQSGADAFIHAPNKSGDEAPRQTHTLSQCPHDESKAIALSILTTQDGPQLLSQLSEIAKLEALGQPSTISDAAVSHGLLHQPGKYINEKLLVQTTANNSQNSVSHPETGNIQQTQSVNVSPKQLVSHSSTETQRQFITHCLSKKTNHSATQPGSKPPFQSLDSERACLQLSQKETEAKRQSIVQDTQESPRNARGAAQPPENSHSHSQSELGTSTKSKVQLGQENRKHLRFQSQLKIYRHSSTRSGDLTPDLSINKSGQETLIPTSQSGEEAIKATLAKPGLEKVVNLQGKSELTKHPTSQSWIKTTEDTSTCSTGYTQTESKKAIVIPVVTHCRDKTVKTPIVQPLHMTTMQPVIQSVSEDAKHTLCQFRVEEAPTPTSSLSIGCLSNNETSQSLTQDKKDASVYSSDRPELETDRQSFQQSGPETFTHSVSETSENGTLQQSEPVSFIHSIPLAKNIAASESINQDKQEKHKPLIEQVRSDTLKTSLSQTVQKPSKQALSQSVVKLSRQSIPKPIPKTQRQSIDQVGSETSNVSTPETSKHSLGKPGFSSNRTKPNDPVSVKHLIKAKEINVPMPTAQDKSEESQRGSEKSLKVEEAAEYKSSTKGVKDAQSPVQRGSPNPCTKWKKELQSTYEKEDGGKQDLRVESSSQEADWDNSGPSDGDNLKNSSAGRTGNNVAKKSRSSDFGFGVKRAHLNKDVPSACIPNVAKHRLPTSKQTHKEIRGSKLPHKLPLHIGVAMKPCPGKITGNTRVKKETLYPNVIEYSKVSERKSSLSLNAKSCVAPTQKSVDGSWNSIEPTREYAWTAQVTSNNSNSMTRLAIHAIKSCDSNSSIPRGARNSSLDPHKIWR</sequence>
<evidence type="ECO:0000256" key="1">
    <source>
        <dbReference type="SAM" id="Coils"/>
    </source>
</evidence>
<accession>A0A8C5QHK0</accession>
<dbReference type="Ensembl" id="ENSLLET00000039097.1">
    <property type="protein sequence ID" value="ENSLLEP00000037652.1"/>
    <property type="gene ID" value="ENSLLEG00000023849.1"/>
</dbReference>
<dbReference type="PANTHER" id="PTHR46345:SF10">
    <property type="entry name" value="FORMIN-J"/>
    <property type="match status" value="1"/>
</dbReference>
<dbReference type="PROSITE" id="PS51444">
    <property type="entry name" value="FH2"/>
    <property type="match status" value="1"/>
</dbReference>
<dbReference type="InterPro" id="IPR015425">
    <property type="entry name" value="FH2_Formin"/>
</dbReference>
<feature type="coiled-coil region" evidence="1">
    <location>
        <begin position="363"/>
        <end position="390"/>
    </location>
</feature>
<name>A0A8C5QHK0_9ANUR</name>
<feature type="region of interest" description="Disordered" evidence="2">
    <location>
        <begin position="999"/>
        <end position="1053"/>
    </location>
</feature>
<feature type="compositionally biased region" description="Basic and acidic residues" evidence="2">
    <location>
        <begin position="1234"/>
        <end position="1254"/>
    </location>
</feature>
<dbReference type="OrthoDB" id="9908779at2759"/>
<evidence type="ECO:0000259" key="3">
    <source>
        <dbReference type="PROSITE" id="PS51444"/>
    </source>
</evidence>
<feature type="compositionally biased region" description="Polar residues" evidence="2">
    <location>
        <begin position="1127"/>
        <end position="1146"/>
    </location>
</feature>
<feature type="compositionally biased region" description="Polar residues" evidence="2">
    <location>
        <begin position="1221"/>
        <end position="1230"/>
    </location>
</feature>